<dbReference type="Pfam" id="PF19289">
    <property type="entry name" value="PmbA_TldD_3rd"/>
    <property type="match status" value="1"/>
</dbReference>
<proteinExistence type="predicted"/>
<evidence type="ECO:0000259" key="2">
    <source>
        <dbReference type="Pfam" id="PF19289"/>
    </source>
</evidence>
<dbReference type="InterPro" id="IPR045570">
    <property type="entry name" value="Metalloprtase-TldD/E_cen_dom"/>
</dbReference>
<evidence type="ECO:0000313" key="4">
    <source>
        <dbReference type="EMBL" id="CAB4648935.1"/>
    </source>
</evidence>
<dbReference type="InterPro" id="IPR047657">
    <property type="entry name" value="PmbA"/>
</dbReference>
<dbReference type="Pfam" id="PF19290">
    <property type="entry name" value="PmbA_TldD_2nd"/>
    <property type="match status" value="1"/>
</dbReference>
<dbReference type="PANTHER" id="PTHR43421">
    <property type="entry name" value="METALLOPROTEASE PMBA"/>
    <property type="match status" value="1"/>
</dbReference>
<dbReference type="EMBL" id="CAEZWM010000019">
    <property type="protein sequence ID" value="CAB4648935.1"/>
    <property type="molecule type" value="Genomic_DNA"/>
</dbReference>
<dbReference type="InterPro" id="IPR036059">
    <property type="entry name" value="TldD/PmbA_sf"/>
</dbReference>
<evidence type="ECO:0000259" key="3">
    <source>
        <dbReference type="Pfam" id="PF19290"/>
    </source>
</evidence>
<feature type="domain" description="Metalloprotease TldD/E N-terminal" evidence="1">
    <location>
        <begin position="25"/>
        <end position="88"/>
    </location>
</feature>
<dbReference type="Gene3D" id="3.30.2290.10">
    <property type="entry name" value="PmbA/TldD superfamily"/>
    <property type="match status" value="1"/>
</dbReference>
<dbReference type="SUPFAM" id="SSF111283">
    <property type="entry name" value="Putative modulator of DNA gyrase, PmbA/TldD"/>
    <property type="match status" value="1"/>
</dbReference>
<accession>A0A6J6KLB5</accession>
<protein>
    <submittedName>
        <fullName evidence="4">Unannotated protein</fullName>
    </submittedName>
</protein>
<feature type="domain" description="Metalloprotease TldD/E central" evidence="3">
    <location>
        <begin position="120"/>
        <end position="224"/>
    </location>
</feature>
<dbReference type="InterPro" id="IPR002510">
    <property type="entry name" value="Metalloprtase-TldD/E_N"/>
</dbReference>
<dbReference type="AlphaFoldDB" id="A0A6J6KLB5"/>
<organism evidence="4">
    <name type="scientific">freshwater metagenome</name>
    <dbReference type="NCBI Taxonomy" id="449393"/>
    <lineage>
        <taxon>unclassified sequences</taxon>
        <taxon>metagenomes</taxon>
        <taxon>ecological metagenomes</taxon>
    </lineage>
</organism>
<dbReference type="Pfam" id="PF01523">
    <property type="entry name" value="PmbA_TldD_1st"/>
    <property type="match status" value="1"/>
</dbReference>
<dbReference type="GO" id="GO:0008237">
    <property type="term" value="F:metallopeptidase activity"/>
    <property type="evidence" value="ECO:0007669"/>
    <property type="project" value="InterPro"/>
</dbReference>
<evidence type="ECO:0000259" key="1">
    <source>
        <dbReference type="Pfam" id="PF01523"/>
    </source>
</evidence>
<sequence>MTSKRDLLVIAREIAGSARGAEQIEARVGRGRDTDVEVLRGSVESLTVAESEGVTIRVVVDGRQGVASAGSLDPEIVAATLEDARDNARFAEPDEFSGLATPAELGDAIVPELDLWRDDLALIPTEEKVAMALELERAVLSANSLVRGVESSSYGDGSNESALVTSTGIEAFHRRTTASLGASALAGPDSDTQTGYGFSVGRTVSDLDFEYAANQAANRAVRLLGATQPATQRIPVILDPLVARTILALIISALGAESVQKGRSMFAGRLGEAIGSPIVNLIEDPTNPDAFGATPYDSEGAPTRRVNLVTAGVLNAYLHNVTTARRGKTVTTGSALGSGVGARAAYLRPGPLSVEELFASVPSALYVQSVSGIHSGTSTVSGDFSVGAEGLMVRDGVFAEPVREATIASTLPRILLDIAQIGSDLTWLPGGGAGMTLLISDMMLSGS</sequence>
<dbReference type="GO" id="GO:0006508">
    <property type="term" value="P:proteolysis"/>
    <property type="evidence" value="ECO:0007669"/>
    <property type="project" value="InterPro"/>
</dbReference>
<feature type="domain" description="Metalloprotease TldD/E C-terminal" evidence="2">
    <location>
        <begin position="231"/>
        <end position="446"/>
    </location>
</feature>
<dbReference type="GO" id="GO:0005829">
    <property type="term" value="C:cytosol"/>
    <property type="evidence" value="ECO:0007669"/>
    <property type="project" value="TreeGrafter"/>
</dbReference>
<dbReference type="PANTHER" id="PTHR43421:SF1">
    <property type="entry name" value="METALLOPROTEASE PMBA"/>
    <property type="match status" value="1"/>
</dbReference>
<name>A0A6J6KLB5_9ZZZZ</name>
<reference evidence="4" key="1">
    <citation type="submission" date="2020-05" db="EMBL/GenBank/DDBJ databases">
        <authorList>
            <person name="Chiriac C."/>
            <person name="Salcher M."/>
            <person name="Ghai R."/>
            <person name="Kavagutti S V."/>
        </authorList>
    </citation>
    <scope>NUCLEOTIDE SEQUENCE</scope>
</reference>
<dbReference type="InterPro" id="IPR035068">
    <property type="entry name" value="TldD/PmbA_N"/>
</dbReference>
<dbReference type="InterPro" id="IPR045569">
    <property type="entry name" value="Metalloprtase-TldD/E_C"/>
</dbReference>
<gene>
    <name evidence="4" type="ORF">UFOPK2242_00281</name>
</gene>